<organism evidence="2 3">
    <name type="scientific">Mycobacteroides chelonae</name>
    <name type="common">Mycobacterium chelonae</name>
    <dbReference type="NCBI Taxonomy" id="1774"/>
    <lineage>
        <taxon>Bacteria</taxon>
        <taxon>Bacillati</taxon>
        <taxon>Actinomycetota</taxon>
        <taxon>Actinomycetes</taxon>
        <taxon>Mycobacteriales</taxon>
        <taxon>Mycobacteriaceae</taxon>
        <taxon>Mycobacteroides</taxon>
    </lineage>
</organism>
<evidence type="ECO:0000259" key="1">
    <source>
        <dbReference type="PROSITE" id="PS51186"/>
    </source>
</evidence>
<dbReference type="SUPFAM" id="SSF55729">
    <property type="entry name" value="Acyl-CoA N-acyltransferases (Nat)"/>
    <property type="match status" value="1"/>
</dbReference>
<dbReference type="Gene3D" id="3.40.630.30">
    <property type="match status" value="1"/>
</dbReference>
<accession>A0A1S1MBA0</accession>
<gene>
    <name evidence="2" type="ORF">BKG84_18645</name>
</gene>
<reference evidence="2 3" key="1">
    <citation type="submission" date="2016-10" db="EMBL/GenBank/DDBJ databases">
        <title>Evaluation of Human, Veterinary and Environmental Mycobacterium chelonae Isolates by Core Genome Phylogenomic Analysis, Targeted Gene Comparison, and Anti-microbial Susceptibility Patterns: A Tale of Mistaken Identities.</title>
        <authorList>
            <person name="Fogelson S.B."/>
            <person name="Camus A.C."/>
            <person name="Lorenz W."/>
            <person name="Vasireddy R."/>
            <person name="Vasireddy S."/>
            <person name="Smith T."/>
            <person name="Brown-Elliott B.A."/>
            <person name="Wallace R.J.Jr."/>
            <person name="Hasan N.A."/>
            <person name="Reischl U."/>
            <person name="Sanchez S."/>
        </authorList>
    </citation>
    <scope>NUCLEOTIDE SEQUENCE [LARGE SCALE GENOMIC DNA]</scope>
    <source>
        <strain evidence="2 3">15518</strain>
    </source>
</reference>
<name>A0A1S1MBA0_MYCCH</name>
<dbReference type="RefSeq" id="WP_070952165.1">
    <property type="nucleotide sequence ID" value="NZ_CP050145.1"/>
</dbReference>
<sequence>MTTWTTRAELPEDVSAIRAVNIAAFPAHDEADLVDALRADPAAWIDGLSTVSVDTGGEIVAHSLLTRCTVGAAPALALGPCAVLPRCQRTGAGSAAIRAGLERARSLGENLIVVLGHALYYPRFGFTPASAFGVSAGFDVTDDTFLALALDPQRETPRGQIVYPAAFGV</sequence>
<dbReference type="InterPro" id="IPR000182">
    <property type="entry name" value="GNAT_dom"/>
</dbReference>
<proteinExistence type="predicted"/>
<dbReference type="GO" id="GO:0016747">
    <property type="term" value="F:acyltransferase activity, transferring groups other than amino-acyl groups"/>
    <property type="evidence" value="ECO:0007669"/>
    <property type="project" value="InterPro"/>
</dbReference>
<dbReference type="Pfam" id="PF00583">
    <property type="entry name" value="Acetyltransf_1"/>
    <property type="match status" value="1"/>
</dbReference>
<dbReference type="EMBL" id="MLIS01000001">
    <property type="protein sequence ID" value="OHU80107.1"/>
    <property type="molecule type" value="Genomic_DNA"/>
</dbReference>
<protein>
    <submittedName>
        <fullName evidence="2">GNAT family N-acetyltransferase</fullName>
    </submittedName>
</protein>
<dbReference type="PROSITE" id="PS51186">
    <property type="entry name" value="GNAT"/>
    <property type="match status" value="1"/>
</dbReference>
<keyword evidence="3" id="KW-1185">Reference proteome</keyword>
<dbReference type="AlphaFoldDB" id="A0A1S1MBA0"/>
<dbReference type="Proteomes" id="UP000179441">
    <property type="component" value="Unassembled WGS sequence"/>
</dbReference>
<keyword evidence="2" id="KW-0808">Transferase</keyword>
<dbReference type="CDD" id="cd04301">
    <property type="entry name" value="NAT_SF"/>
    <property type="match status" value="1"/>
</dbReference>
<evidence type="ECO:0000313" key="2">
    <source>
        <dbReference type="EMBL" id="OHU80107.1"/>
    </source>
</evidence>
<feature type="domain" description="N-acetyltransferase" evidence="1">
    <location>
        <begin position="4"/>
        <end position="151"/>
    </location>
</feature>
<evidence type="ECO:0000313" key="3">
    <source>
        <dbReference type="Proteomes" id="UP000179441"/>
    </source>
</evidence>
<comment type="caution">
    <text evidence="2">The sequence shown here is derived from an EMBL/GenBank/DDBJ whole genome shotgun (WGS) entry which is preliminary data.</text>
</comment>
<dbReference type="InterPro" id="IPR016181">
    <property type="entry name" value="Acyl_CoA_acyltransferase"/>
</dbReference>